<dbReference type="SMART" id="SM00355">
    <property type="entry name" value="ZnF_C2H2"/>
    <property type="match status" value="2"/>
</dbReference>
<feature type="region of interest" description="Disordered" evidence="1">
    <location>
        <begin position="223"/>
        <end position="256"/>
    </location>
</feature>
<evidence type="ECO:0000259" key="2">
    <source>
        <dbReference type="SMART" id="SM00355"/>
    </source>
</evidence>
<feature type="compositionally biased region" description="Basic and acidic residues" evidence="1">
    <location>
        <begin position="465"/>
        <end position="475"/>
    </location>
</feature>
<feature type="compositionally biased region" description="Basic and acidic residues" evidence="1">
    <location>
        <begin position="7"/>
        <end position="23"/>
    </location>
</feature>
<feature type="compositionally biased region" description="Basic residues" evidence="1">
    <location>
        <begin position="83"/>
        <end position="94"/>
    </location>
</feature>
<evidence type="ECO:0000256" key="1">
    <source>
        <dbReference type="SAM" id="MobiDB-lite"/>
    </source>
</evidence>
<feature type="compositionally biased region" description="Polar residues" evidence="1">
    <location>
        <begin position="230"/>
        <end position="242"/>
    </location>
</feature>
<dbReference type="EMBL" id="GBHO01016587">
    <property type="protein sequence ID" value="JAG27017.1"/>
    <property type="molecule type" value="Transcribed_RNA"/>
</dbReference>
<gene>
    <name evidence="3" type="primary">hang_7</name>
    <name evidence="3" type="ORF">CM83_23688</name>
</gene>
<feature type="region of interest" description="Disordered" evidence="1">
    <location>
        <begin position="117"/>
        <end position="139"/>
    </location>
</feature>
<feature type="compositionally biased region" description="Basic and acidic residues" evidence="1">
    <location>
        <begin position="372"/>
        <end position="385"/>
    </location>
</feature>
<evidence type="ECO:0000313" key="3">
    <source>
        <dbReference type="EMBL" id="JAG27017.1"/>
    </source>
</evidence>
<accession>A0A0A9Y1S8</accession>
<name>A0A0A9Y1S8_LYGHE</name>
<feature type="region of interest" description="Disordered" evidence="1">
    <location>
        <begin position="457"/>
        <end position="482"/>
    </location>
</feature>
<dbReference type="Pfam" id="PF13912">
    <property type="entry name" value="zf-C2H2_6"/>
    <property type="match status" value="1"/>
</dbReference>
<feature type="non-terminal residue" evidence="3">
    <location>
        <position position="1"/>
    </location>
</feature>
<feature type="domain" description="C2H2-type" evidence="2">
    <location>
        <begin position="285"/>
        <end position="307"/>
    </location>
</feature>
<reference evidence="3" key="2">
    <citation type="submission" date="2014-07" db="EMBL/GenBank/DDBJ databases">
        <authorList>
            <person name="Hull J."/>
        </authorList>
    </citation>
    <scope>NUCLEOTIDE SEQUENCE</scope>
</reference>
<dbReference type="InterPro" id="IPR013087">
    <property type="entry name" value="Znf_C2H2_type"/>
</dbReference>
<feature type="non-terminal residue" evidence="3">
    <location>
        <position position="482"/>
    </location>
</feature>
<dbReference type="AlphaFoldDB" id="A0A0A9Y1S8"/>
<protein>
    <submittedName>
        <fullName evidence="3">Zinc finger protein hangover</fullName>
    </submittedName>
</protein>
<organism evidence="3">
    <name type="scientific">Lygus hesperus</name>
    <name type="common">Western plant bug</name>
    <dbReference type="NCBI Taxonomy" id="30085"/>
    <lineage>
        <taxon>Eukaryota</taxon>
        <taxon>Metazoa</taxon>
        <taxon>Ecdysozoa</taxon>
        <taxon>Arthropoda</taxon>
        <taxon>Hexapoda</taxon>
        <taxon>Insecta</taxon>
        <taxon>Pterygota</taxon>
        <taxon>Neoptera</taxon>
        <taxon>Paraneoptera</taxon>
        <taxon>Hemiptera</taxon>
        <taxon>Heteroptera</taxon>
        <taxon>Panheteroptera</taxon>
        <taxon>Cimicomorpha</taxon>
        <taxon>Miridae</taxon>
        <taxon>Mirini</taxon>
        <taxon>Lygus</taxon>
    </lineage>
</organism>
<proteinExistence type="predicted"/>
<feature type="region of interest" description="Disordered" evidence="1">
    <location>
        <begin position="1"/>
        <end position="104"/>
    </location>
</feature>
<sequence>KKKKKEKHTEERLDEQADQRSIHIPEMAELDATPDGQSRDHRIQKKKKGKHTEEWLAADTPKVAPPSSDCAAYKRPKMPTNRKTPKKRPRKRRFPTLDECSDCESDTTDITQHWWLGSQKKKRKSSQAPPEAILKIERPRRSVVKPPVYVTPSFLEQPGVADENKKSTKKQKEVKVGFVTPQLPRPTQKAANVSMSEDSSEDENLDICEEKQMEERVGFVTPHLPRPTQKAANVSSSDSSEPATLGLKKTTKSTTAKRQPLVEGTLHSWIPVSLLEKFSRDPHSFLCKICNEDYGSEQQLIDHSAAHFYMRCTKCGLFYPELESLGEHMKAMHHLPSNITSMHRLPSFDTTRNTSDVSKYGRSLPATPPTEVARENDLPEKDDSLSQKSKSSVIEISDDDSIIVKPSTEPTIPGNSKLRMRLRLERVKVVDDEKDQKSNTSVIEISDDDSIIIEPSIPVSNYNEVPERSPTEVARENYLPEN</sequence>
<feature type="compositionally biased region" description="Polar residues" evidence="1">
    <location>
        <begin position="348"/>
        <end position="357"/>
    </location>
</feature>
<reference evidence="3" key="1">
    <citation type="journal article" date="2014" name="PLoS ONE">
        <title>Transcriptome-Based Identification of ABC Transporters in the Western Tarnished Plant Bug Lygus hesperus.</title>
        <authorList>
            <person name="Hull J.J."/>
            <person name="Chaney K."/>
            <person name="Geib S.M."/>
            <person name="Fabrick J.A."/>
            <person name="Brent C.S."/>
            <person name="Walsh D."/>
            <person name="Lavine L.C."/>
        </authorList>
    </citation>
    <scope>NUCLEOTIDE SEQUENCE</scope>
</reference>
<feature type="domain" description="C2H2-type" evidence="2">
    <location>
        <begin position="310"/>
        <end position="333"/>
    </location>
</feature>
<feature type="region of interest" description="Disordered" evidence="1">
    <location>
        <begin position="343"/>
        <end position="393"/>
    </location>
</feature>